<gene>
    <name evidence="3" type="ORF">CryarDRAFT_2632</name>
</gene>
<dbReference type="InterPro" id="IPR036291">
    <property type="entry name" value="NAD(P)-bd_dom_sf"/>
</dbReference>
<proteinExistence type="inferred from homology"/>
<dbReference type="CDD" id="cd05233">
    <property type="entry name" value="SDR_c"/>
    <property type="match status" value="1"/>
</dbReference>
<dbReference type="Proteomes" id="UP000021053">
    <property type="component" value="Unassembled WGS sequence"/>
</dbReference>
<dbReference type="PANTHER" id="PTHR42760">
    <property type="entry name" value="SHORT-CHAIN DEHYDROGENASES/REDUCTASES FAMILY MEMBER"/>
    <property type="match status" value="1"/>
</dbReference>
<dbReference type="HOGENOM" id="CLU_010194_1_3_11"/>
<evidence type="ECO:0000256" key="2">
    <source>
        <dbReference type="ARBA" id="ARBA00023002"/>
    </source>
</evidence>
<evidence type="ECO:0008006" key="5">
    <source>
        <dbReference type="Google" id="ProtNLM"/>
    </source>
</evidence>
<evidence type="ECO:0000313" key="4">
    <source>
        <dbReference type="Proteomes" id="UP000021053"/>
    </source>
</evidence>
<dbReference type="PRINTS" id="PR00081">
    <property type="entry name" value="GDHRDH"/>
</dbReference>
<protein>
    <recommendedName>
        <fullName evidence="5">Short-chain alcohol dehydrogenase like protein</fullName>
    </recommendedName>
</protein>
<dbReference type="Pfam" id="PF13561">
    <property type="entry name" value="adh_short_C2"/>
    <property type="match status" value="1"/>
</dbReference>
<dbReference type="SUPFAM" id="SSF51735">
    <property type="entry name" value="NAD(P)-binding Rossmann-fold domains"/>
    <property type="match status" value="1"/>
</dbReference>
<name>A0A011AHL9_9ACTN</name>
<dbReference type="AlphaFoldDB" id="A0A011AHL9"/>
<dbReference type="Gene3D" id="3.40.50.720">
    <property type="entry name" value="NAD(P)-binding Rossmann-like Domain"/>
    <property type="match status" value="1"/>
</dbReference>
<evidence type="ECO:0000256" key="1">
    <source>
        <dbReference type="ARBA" id="ARBA00006484"/>
    </source>
</evidence>
<dbReference type="OrthoDB" id="154414at2"/>
<reference evidence="3 4" key="1">
    <citation type="submission" date="2013-07" db="EMBL/GenBank/DDBJ databases">
        <authorList>
            <consortium name="DOE Joint Genome Institute"/>
            <person name="Eisen J."/>
            <person name="Huntemann M."/>
            <person name="Han J."/>
            <person name="Chen A."/>
            <person name="Kyrpides N."/>
            <person name="Mavromatis K."/>
            <person name="Markowitz V."/>
            <person name="Palaniappan K."/>
            <person name="Ivanova N."/>
            <person name="Schaumberg A."/>
            <person name="Pati A."/>
            <person name="Liolios K."/>
            <person name="Nordberg H.P."/>
            <person name="Cantor M.N."/>
            <person name="Hua S.X."/>
            <person name="Woyke T."/>
        </authorList>
    </citation>
    <scope>NUCLEOTIDE SEQUENCE [LARGE SCALE GENOMIC DNA]</scope>
    <source>
        <strain evidence="3 4">DSM 44712</strain>
    </source>
</reference>
<sequence>METSGSPSPLAGRRALITGGSRGIGRTIALALADAGADVAITFNRDTAAAATTVDEITARGRVGRSYQGSVVIPADVAWQMEAAARDLGGLDLVVSNAGTAGTGDPVVETDPAELERMLRVHAFGPHHVAHAALPHLRRNKRSDLVFISSVATDTHPANRAPHSMGKAATEALAHTVAKEERSRGVHVNVVAPGLVATDMGLNFARLSDMDLREREERSPFRHMCQPEEVAEAVLFLVTASYVNDVRLVVDGGTF</sequence>
<dbReference type="EMBL" id="JFBT01000001">
    <property type="protein sequence ID" value="EXG81516.1"/>
    <property type="molecule type" value="Genomic_DNA"/>
</dbReference>
<dbReference type="FunFam" id="3.40.50.720:FF:000084">
    <property type="entry name" value="Short-chain dehydrogenase reductase"/>
    <property type="match status" value="1"/>
</dbReference>
<dbReference type="GO" id="GO:0016616">
    <property type="term" value="F:oxidoreductase activity, acting on the CH-OH group of donors, NAD or NADP as acceptor"/>
    <property type="evidence" value="ECO:0007669"/>
    <property type="project" value="TreeGrafter"/>
</dbReference>
<accession>A0A011AHL9</accession>
<comment type="caution">
    <text evidence="3">The sequence shown here is derived from an EMBL/GenBank/DDBJ whole genome shotgun (WGS) entry which is preliminary data.</text>
</comment>
<keyword evidence="2" id="KW-0560">Oxidoreductase</keyword>
<dbReference type="RefSeq" id="WP_035850864.1">
    <property type="nucleotide sequence ID" value="NZ_KK073874.1"/>
</dbReference>
<evidence type="ECO:0000313" key="3">
    <source>
        <dbReference type="EMBL" id="EXG81516.1"/>
    </source>
</evidence>
<dbReference type="InterPro" id="IPR002347">
    <property type="entry name" value="SDR_fam"/>
</dbReference>
<dbReference type="PATRIC" id="fig|927661.3.peg.2596"/>
<organism evidence="3 4">
    <name type="scientific">Cryptosporangium arvum DSM 44712</name>
    <dbReference type="NCBI Taxonomy" id="927661"/>
    <lineage>
        <taxon>Bacteria</taxon>
        <taxon>Bacillati</taxon>
        <taxon>Actinomycetota</taxon>
        <taxon>Actinomycetes</taxon>
        <taxon>Cryptosporangiales</taxon>
        <taxon>Cryptosporangiaceae</taxon>
        <taxon>Cryptosporangium</taxon>
    </lineage>
</organism>
<comment type="similarity">
    <text evidence="1">Belongs to the short-chain dehydrogenases/reductases (SDR) family.</text>
</comment>
<keyword evidence="4" id="KW-1185">Reference proteome</keyword>